<keyword evidence="1" id="KW-1133">Transmembrane helix</keyword>
<evidence type="ECO:0000256" key="1">
    <source>
        <dbReference type="SAM" id="Phobius"/>
    </source>
</evidence>
<evidence type="ECO:0000313" key="2">
    <source>
        <dbReference type="EMBL" id="PMD15422.1"/>
    </source>
</evidence>
<organism evidence="2 3">
    <name type="scientific">Hyaloscypha hepaticicola</name>
    <dbReference type="NCBI Taxonomy" id="2082293"/>
    <lineage>
        <taxon>Eukaryota</taxon>
        <taxon>Fungi</taxon>
        <taxon>Dikarya</taxon>
        <taxon>Ascomycota</taxon>
        <taxon>Pezizomycotina</taxon>
        <taxon>Leotiomycetes</taxon>
        <taxon>Helotiales</taxon>
        <taxon>Hyaloscyphaceae</taxon>
        <taxon>Hyaloscypha</taxon>
    </lineage>
</organism>
<dbReference type="STRING" id="1745343.A0A2J6PN16"/>
<name>A0A2J6PN16_9HELO</name>
<gene>
    <name evidence="2" type="ORF">NA56DRAFT_650133</name>
</gene>
<keyword evidence="1" id="KW-0472">Membrane</keyword>
<accession>A0A2J6PN16</accession>
<protein>
    <submittedName>
        <fullName evidence="2">Uncharacterized protein</fullName>
    </submittedName>
</protein>
<dbReference type="Proteomes" id="UP000235672">
    <property type="component" value="Unassembled WGS sequence"/>
</dbReference>
<proteinExistence type="predicted"/>
<keyword evidence="1" id="KW-0812">Transmembrane</keyword>
<reference evidence="2 3" key="1">
    <citation type="submission" date="2016-05" db="EMBL/GenBank/DDBJ databases">
        <title>A degradative enzymes factory behind the ericoid mycorrhizal symbiosis.</title>
        <authorList>
            <consortium name="DOE Joint Genome Institute"/>
            <person name="Martino E."/>
            <person name="Morin E."/>
            <person name="Grelet G."/>
            <person name="Kuo A."/>
            <person name="Kohler A."/>
            <person name="Daghino S."/>
            <person name="Barry K."/>
            <person name="Choi C."/>
            <person name="Cichocki N."/>
            <person name="Clum A."/>
            <person name="Copeland A."/>
            <person name="Hainaut M."/>
            <person name="Haridas S."/>
            <person name="Labutti K."/>
            <person name="Lindquist E."/>
            <person name="Lipzen A."/>
            <person name="Khouja H.-R."/>
            <person name="Murat C."/>
            <person name="Ohm R."/>
            <person name="Olson A."/>
            <person name="Spatafora J."/>
            <person name="Veneault-Fourrey C."/>
            <person name="Henrissat B."/>
            <person name="Grigoriev I."/>
            <person name="Martin F."/>
            <person name="Perotto S."/>
        </authorList>
    </citation>
    <scope>NUCLEOTIDE SEQUENCE [LARGE SCALE GENOMIC DNA]</scope>
    <source>
        <strain evidence="2 3">UAMH 7357</strain>
    </source>
</reference>
<dbReference type="AlphaFoldDB" id="A0A2J6PN16"/>
<dbReference type="OrthoDB" id="5428890at2759"/>
<keyword evidence="3" id="KW-1185">Reference proteome</keyword>
<evidence type="ECO:0000313" key="3">
    <source>
        <dbReference type="Proteomes" id="UP000235672"/>
    </source>
</evidence>
<sequence>MRIATTAEKRSVVRDLFDAEDKFHSFSTYFKIYDSLTTPQYTTVQIYPTALKSHDDIRRLALELRANPQTTREEFKAKVLVQNFTDPDTFIDQERIINIAVQLTLMIDCSDKDRHCEGYEVGGFRPVRWDNSERFTDFVRKVFPTDVHDQGKVRTAIKEKNSLKCWKLKKRAHVKFLPTDNLAEHLLYDPQDGVVRIFRQTAFLKAHLRLSANMPLNCGITESLQMGTLPPQLVLETLHSLQCILFPQVDEKSFRFLEKIVHTSNPSFDPDFLLYEGCARPVPENFEYYYWGNRLAKLHYVVTHPRPSHLISQWIQRHASERHALFVAILSLVLSAFFGFLSVVLGFFQVWLAYQSWKVQSGPAPEA</sequence>
<feature type="transmembrane region" description="Helical" evidence="1">
    <location>
        <begin position="324"/>
        <end position="348"/>
    </location>
</feature>
<dbReference type="EMBL" id="KZ613513">
    <property type="protein sequence ID" value="PMD15422.1"/>
    <property type="molecule type" value="Genomic_DNA"/>
</dbReference>